<keyword evidence="6 19" id="KW-0812">Transmembrane</keyword>
<evidence type="ECO:0000256" key="9">
    <source>
        <dbReference type="ARBA" id="ARBA00022833"/>
    </source>
</evidence>
<dbReference type="Gene3D" id="2.60.40.1730">
    <property type="entry name" value="tricorn interacting facor f3 domain"/>
    <property type="match status" value="1"/>
</dbReference>
<feature type="binding site" evidence="17">
    <location>
        <position position="390"/>
    </location>
    <ligand>
        <name>Zn(2+)</name>
        <dbReference type="ChEBI" id="CHEBI:29105"/>
        <note>catalytic</note>
    </ligand>
</feature>
<dbReference type="GO" id="GO:0043171">
    <property type="term" value="P:peptide catabolic process"/>
    <property type="evidence" value="ECO:0007669"/>
    <property type="project" value="TreeGrafter"/>
</dbReference>
<keyword evidence="15" id="KW-0325">Glycoprotein</keyword>
<dbReference type="GO" id="GO:0008270">
    <property type="term" value="F:zinc ion binding"/>
    <property type="evidence" value="ECO:0007669"/>
    <property type="project" value="UniProtKB-UniRule"/>
</dbReference>
<gene>
    <name evidence="23" type="primary">ANPEP</name>
    <name evidence="23" type="ORF">BLAG_LOCUS22481</name>
</gene>
<dbReference type="PANTHER" id="PTHR11533:SF294">
    <property type="entry name" value="THYROTROPIN-RELEASING HORMONE-DEGRADING ECTOENZYME"/>
    <property type="match status" value="1"/>
</dbReference>
<dbReference type="Pfam" id="PF17900">
    <property type="entry name" value="Peptidase_M1_N"/>
    <property type="match status" value="1"/>
</dbReference>
<organism evidence="23 24">
    <name type="scientific">Branchiostoma lanceolatum</name>
    <name type="common">Common lancelet</name>
    <name type="synonym">Amphioxus lanceolatum</name>
    <dbReference type="NCBI Taxonomy" id="7740"/>
    <lineage>
        <taxon>Eukaryota</taxon>
        <taxon>Metazoa</taxon>
        <taxon>Chordata</taxon>
        <taxon>Cephalochordata</taxon>
        <taxon>Leptocardii</taxon>
        <taxon>Amphioxiformes</taxon>
        <taxon>Branchiostomatidae</taxon>
        <taxon>Branchiostoma</taxon>
    </lineage>
</organism>
<keyword evidence="14" id="KW-1015">Disulfide bond</keyword>
<evidence type="ECO:0000256" key="5">
    <source>
        <dbReference type="ARBA" id="ARBA00022670"/>
    </source>
</evidence>
<evidence type="ECO:0000256" key="6">
    <source>
        <dbReference type="ARBA" id="ARBA00022692"/>
    </source>
</evidence>
<dbReference type="GO" id="GO:0005737">
    <property type="term" value="C:cytoplasm"/>
    <property type="evidence" value="ECO:0007669"/>
    <property type="project" value="TreeGrafter"/>
</dbReference>
<reference evidence="23" key="1">
    <citation type="submission" date="2022-01" db="EMBL/GenBank/DDBJ databases">
        <authorList>
            <person name="Braso-Vives M."/>
        </authorList>
    </citation>
    <scope>NUCLEOTIDE SEQUENCE</scope>
</reference>
<comment type="similarity">
    <text evidence="3 19">Belongs to the peptidase M1 family.</text>
</comment>
<comment type="subcellular location">
    <subcellularLocation>
        <location evidence="1">Cell membrane</location>
    </subcellularLocation>
    <subcellularLocation>
        <location evidence="2">Membrane</location>
        <topology evidence="2">Single-pass type II membrane protein</topology>
    </subcellularLocation>
</comment>
<feature type="active site" description="Proton acceptor" evidence="16">
    <location>
        <position position="387"/>
    </location>
</feature>
<evidence type="ECO:0000256" key="18">
    <source>
        <dbReference type="PIRSR" id="PIRSR634016-4"/>
    </source>
</evidence>
<feature type="domain" description="ERAP1-like C-terminal" evidence="21">
    <location>
        <begin position="622"/>
        <end position="942"/>
    </location>
</feature>
<keyword evidence="8 19" id="KW-0378">Hydrolase</keyword>
<sequence>MVTFGCFPSESHTDTQFKPAGVLKRFSMTSGKVDDEPSTWDKYGVKLVSALCVTLLGIGLILIIVFETQRAGPAPKPWQQFRLPDTLTPIHYDVEVRPDLTTFVLTGRVDISVRCATPTSYVILHSSDQEIDRNSAPTVQGSDGQKTPSVTSWFLFPENEFLVLELSEDLREGEVYTITVYFRGAVRAALNGFYRSSYVNEQGQTRYLGITDFQPQDARKAYPCFDEPAFKATFNVTVVHQQEYTALSNMPLESTESRGGGWVADRFQKMVRMPTYLLAFGVSDFVSINSTTSTGIATKIWARPEYIAAGMGDYGLDVANRVVAYFEDYFGVPFPLPKIDHIALPDFNSGAMENWGLITYRETRLLYDTNSPSATVRKATARIIAHELAHMWFGNLVTMEWWDGTWLNEGFASYIQYKGLDFAEPQMNVMEHFAYDRSQSVMVDDSLTSSNPVYRPVTTADDVTQIFGSIIYSKGASILRMLENFIGEETFKKALKTYLSKNAYGNAVQDQLWAELTTAAREDGQTDLDVKAVMDTWTLQMGYPVVTMTRDYTRGTAEVTQQHFLVDSASTVVVTSELGYRWYVPLTYLTQANLANTPVQTWMAPNEGSKVITIQGASANEFVLTNINHAGYYRVNYDPTNWQLLADHLNGDNFEDIPADNRGTLVDDAFNLARAGMLDLTTALSMTQYLVKERHFIPWSMALRATSYIERVVGSVPDISDLWEQYMRQQISPFYEEVGWTLLQGDYNTEVGQVVAISNACGYGNGRCVNNATMMFDLWINTNNNSHIPERLKSTVYCTAIKHGGRPEWDFAWQQYLTASASEQNRLLSAMACTRDTDTLNTYLERSRDDSLVRRQSAPLVVESVGRNSVGKSLAWSFLRDNWDFYFDNYDGTSFTMTGIVEDVTRQFSTQADLDELETFLATHPNQGTATQAFSQAVENTQANIRWRRDNEDKLRAWLQAQR</sequence>
<feature type="domain" description="Aminopeptidase N-like N-terminal" evidence="22">
    <location>
        <begin position="89"/>
        <end position="277"/>
    </location>
</feature>
<keyword evidence="19" id="KW-0031">Aminopeptidase</keyword>
<keyword evidence="10" id="KW-0735">Signal-anchor</keyword>
<evidence type="ECO:0000256" key="1">
    <source>
        <dbReference type="ARBA" id="ARBA00004236"/>
    </source>
</evidence>
<keyword evidence="4" id="KW-1003">Cell membrane</keyword>
<evidence type="ECO:0000256" key="7">
    <source>
        <dbReference type="ARBA" id="ARBA00022723"/>
    </source>
</evidence>
<dbReference type="Pfam" id="PF01433">
    <property type="entry name" value="Peptidase_M1"/>
    <property type="match status" value="1"/>
</dbReference>
<keyword evidence="5 19" id="KW-0645">Protease</keyword>
<dbReference type="SUPFAM" id="SSF55486">
    <property type="entry name" value="Metalloproteases ('zincins'), catalytic domain"/>
    <property type="match status" value="1"/>
</dbReference>
<feature type="site" description="Transition state stabilizer" evidence="18">
    <location>
        <position position="472"/>
    </location>
</feature>
<feature type="transmembrane region" description="Helical" evidence="19">
    <location>
        <begin position="47"/>
        <end position="66"/>
    </location>
</feature>
<evidence type="ECO:0000256" key="12">
    <source>
        <dbReference type="ARBA" id="ARBA00023049"/>
    </source>
</evidence>
<feature type="binding site" evidence="17">
    <location>
        <position position="386"/>
    </location>
    <ligand>
        <name>Zn(2+)</name>
        <dbReference type="ChEBI" id="CHEBI:29105"/>
        <note>catalytic</note>
    </ligand>
</feature>
<dbReference type="FunFam" id="2.60.40.1730:FF:000012">
    <property type="entry name" value="Aminopeptidase N"/>
    <property type="match status" value="1"/>
</dbReference>
<evidence type="ECO:0000256" key="2">
    <source>
        <dbReference type="ARBA" id="ARBA00004606"/>
    </source>
</evidence>
<dbReference type="InterPro" id="IPR014782">
    <property type="entry name" value="Peptidase_M1_dom"/>
</dbReference>
<dbReference type="GO" id="GO:0006508">
    <property type="term" value="P:proteolysis"/>
    <property type="evidence" value="ECO:0007669"/>
    <property type="project" value="UniProtKB-KW"/>
</dbReference>
<evidence type="ECO:0000256" key="15">
    <source>
        <dbReference type="ARBA" id="ARBA00023180"/>
    </source>
</evidence>
<evidence type="ECO:0000256" key="10">
    <source>
        <dbReference type="ARBA" id="ARBA00022968"/>
    </source>
</evidence>
<proteinExistence type="inferred from homology"/>
<evidence type="ECO:0000256" key="4">
    <source>
        <dbReference type="ARBA" id="ARBA00022475"/>
    </source>
</evidence>
<dbReference type="GO" id="GO:0005615">
    <property type="term" value="C:extracellular space"/>
    <property type="evidence" value="ECO:0007669"/>
    <property type="project" value="TreeGrafter"/>
</dbReference>
<dbReference type="InterPro" id="IPR050344">
    <property type="entry name" value="Peptidase_M1_aminopeptidases"/>
</dbReference>
<dbReference type="InterPro" id="IPR024571">
    <property type="entry name" value="ERAP1-like_C_dom"/>
</dbReference>
<dbReference type="Proteomes" id="UP000838412">
    <property type="component" value="Chromosome 7"/>
</dbReference>
<keyword evidence="9 17" id="KW-0862">Zinc</keyword>
<keyword evidence="7 17" id="KW-0479">Metal-binding</keyword>
<keyword evidence="12 19" id="KW-0482">Metalloprotease</keyword>
<evidence type="ECO:0000256" key="19">
    <source>
        <dbReference type="RuleBase" id="RU364040"/>
    </source>
</evidence>
<dbReference type="GO" id="GO:0042277">
    <property type="term" value="F:peptide binding"/>
    <property type="evidence" value="ECO:0007669"/>
    <property type="project" value="TreeGrafter"/>
</dbReference>
<dbReference type="Gene3D" id="1.25.50.20">
    <property type="match status" value="1"/>
</dbReference>
<dbReference type="AlphaFoldDB" id="A0A8K0A8H9"/>
<dbReference type="GO" id="GO:0070006">
    <property type="term" value="F:metalloaminopeptidase activity"/>
    <property type="evidence" value="ECO:0007669"/>
    <property type="project" value="TreeGrafter"/>
</dbReference>
<evidence type="ECO:0000256" key="8">
    <source>
        <dbReference type="ARBA" id="ARBA00022801"/>
    </source>
</evidence>
<dbReference type="FunFam" id="1.10.390.10:FF:000016">
    <property type="entry name" value="Glutamyl aminopeptidase"/>
    <property type="match status" value="1"/>
</dbReference>
<feature type="domain" description="Peptidase M1 membrane alanine aminopeptidase" evidence="20">
    <location>
        <begin position="314"/>
        <end position="537"/>
    </location>
</feature>
<comment type="cofactor">
    <cofactor evidence="17 19">
        <name>Zn(2+)</name>
        <dbReference type="ChEBI" id="CHEBI:29105"/>
    </cofactor>
    <text evidence="17 19">Binds 1 zinc ion per subunit.</text>
</comment>
<dbReference type="InterPro" id="IPR034016">
    <property type="entry name" value="M1_APN-typ"/>
</dbReference>
<dbReference type="Gene3D" id="1.10.390.10">
    <property type="entry name" value="Neutral Protease Domain 2"/>
    <property type="match status" value="1"/>
</dbReference>
<keyword evidence="13 19" id="KW-0472">Membrane</keyword>
<evidence type="ECO:0000313" key="24">
    <source>
        <dbReference type="Proteomes" id="UP000838412"/>
    </source>
</evidence>
<protein>
    <recommendedName>
        <fullName evidence="19">Aminopeptidase</fullName>
        <ecNumber evidence="19">3.4.11.-</ecNumber>
    </recommendedName>
</protein>
<dbReference type="CDD" id="cd09601">
    <property type="entry name" value="M1_APN-Q_like"/>
    <property type="match status" value="1"/>
</dbReference>
<evidence type="ECO:0000256" key="3">
    <source>
        <dbReference type="ARBA" id="ARBA00010136"/>
    </source>
</evidence>
<accession>A0A8K0A8H9</accession>
<evidence type="ECO:0000256" key="13">
    <source>
        <dbReference type="ARBA" id="ARBA00023136"/>
    </source>
</evidence>
<name>A0A8K0A8H9_BRALA</name>
<evidence type="ECO:0000256" key="11">
    <source>
        <dbReference type="ARBA" id="ARBA00022989"/>
    </source>
</evidence>
<evidence type="ECO:0000313" key="23">
    <source>
        <dbReference type="EMBL" id="CAH1270046.1"/>
    </source>
</evidence>
<evidence type="ECO:0000256" key="16">
    <source>
        <dbReference type="PIRSR" id="PIRSR634016-1"/>
    </source>
</evidence>
<dbReference type="InterPro" id="IPR001930">
    <property type="entry name" value="Peptidase_M1"/>
</dbReference>
<evidence type="ECO:0000259" key="22">
    <source>
        <dbReference type="Pfam" id="PF17900"/>
    </source>
</evidence>
<dbReference type="InterPro" id="IPR045357">
    <property type="entry name" value="Aminopeptidase_N-like_N"/>
</dbReference>
<dbReference type="PRINTS" id="PR00756">
    <property type="entry name" value="ALADIPTASE"/>
</dbReference>
<dbReference type="OrthoDB" id="510539at2759"/>
<dbReference type="EC" id="3.4.11.-" evidence="19"/>
<keyword evidence="11 19" id="KW-1133">Transmembrane helix</keyword>
<dbReference type="EMBL" id="OV696692">
    <property type="protein sequence ID" value="CAH1270046.1"/>
    <property type="molecule type" value="Genomic_DNA"/>
</dbReference>
<evidence type="ECO:0000259" key="21">
    <source>
        <dbReference type="Pfam" id="PF11838"/>
    </source>
</evidence>
<feature type="binding site" evidence="17">
    <location>
        <position position="409"/>
    </location>
    <ligand>
        <name>Zn(2+)</name>
        <dbReference type="ChEBI" id="CHEBI:29105"/>
        <note>catalytic</note>
    </ligand>
</feature>
<dbReference type="FunFam" id="2.60.40.1910:FF:000009">
    <property type="entry name" value="Aminopeptidase"/>
    <property type="match status" value="1"/>
</dbReference>
<evidence type="ECO:0000256" key="17">
    <source>
        <dbReference type="PIRSR" id="PIRSR634016-3"/>
    </source>
</evidence>
<dbReference type="Pfam" id="PF11838">
    <property type="entry name" value="ERAP1_C"/>
    <property type="match status" value="1"/>
</dbReference>
<dbReference type="FunFam" id="1.25.50.20:FF:000001">
    <property type="entry name" value="Aminopeptidase"/>
    <property type="match status" value="1"/>
</dbReference>
<dbReference type="SUPFAM" id="SSF63737">
    <property type="entry name" value="Leukotriene A4 hydrolase N-terminal domain"/>
    <property type="match status" value="1"/>
</dbReference>
<keyword evidence="24" id="KW-1185">Reference proteome</keyword>
<dbReference type="InterPro" id="IPR042097">
    <property type="entry name" value="Aminopeptidase_N-like_N_sf"/>
</dbReference>
<dbReference type="GO" id="GO:0005886">
    <property type="term" value="C:plasma membrane"/>
    <property type="evidence" value="ECO:0007669"/>
    <property type="project" value="UniProtKB-SubCell"/>
</dbReference>
<evidence type="ECO:0000259" key="20">
    <source>
        <dbReference type="Pfam" id="PF01433"/>
    </source>
</evidence>
<evidence type="ECO:0000256" key="14">
    <source>
        <dbReference type="ARBA" id="ARBA00023157"/>
    </source>
</evidence>
<dbReference type="InterPro" id="IPR027268">
    <property type="entry name" value="Peptidase_M4/M1_CTD_sf"/>
</dbReference>
<dbReference type="PANTHER" id="PTHR11533">
    <property type="entry name" value="PROTEASE M1 ZINC METALLOPROTEASE"/>
    <property type="match status" value="1"/>
</dbReference>
<dbReference type="Gene3D" id="2.60.40.1910">
    <property type="match status" value="1"/>
</dbReference>